<dbReference type="GO" id="GO:0050897">
    <property type="term" value="F:cobalt ion binding"/>
    <property type="evidence" value="ECO:0007669"/>
    <property type="project" value="TreeGrafter"/>
</dbReference>
<evidence type="ECO:0000256" key="1">
    <source>
        <dbReference type="ARBA" id="ARBA00004651"/>
    </source>
</evidence>
<evidence type="ECO:0000256" key="4">
    <source>
        <dbReference type="ARBA" id="ARBA00022475"/>
    </source>
</evidence>
<name>A0A941HP90_9CLOT</name>
<dbReference type="Gene3D" id="1.20.58.340">
    <property type="entry name" value="Magnesium transport protein CorA, transmembrane region"/>
    <property type="match status" value="2"/>
</dbReference>
<dbReference type="GO" id="GO:0015087">
    <property type="term" value="F:cobalt ion transmembrane transporter activity"/>
    <property type="evidence" value="ECO:0007669"/>
    <property type="project" value="UniProtKB-UniRule"/>
</dbReference>
<evidence type="ECO:0000256" key="9">
    <source>
        <dbReference type="ARBA" id="ARBA00023136"/>
    </source>
</evidence>
<keyword evidence="14" id="KW-1185">Reference proteome</keyword>
<dbReference type="FunFam" id="1.20.58.340:FF:000004">
    <property type="entry name" value="Magnesium transport protein CorA"/>
    <property type="match status" value="1"/>
</dbReference>
<evidence type="ECO:0000313" key="14">
    <source>
        <dbReference type="Proteomes" id="UP000675379"/>
    </source>
</evidence>
<dbReference type="InterPro" id="IPR004488">
    <property type="entry name" value="Mg/Co-transport_prot_CorA"/>
</dbReference>
<dbReference type="PANTHER" id="PTHR46494:SF1">
    <property type="entry name" value="CORA FAMILY METAL ION TRANSPORTER (EUROFUNG)"/>
    <property type="match status" value="1"/>
</dbReference>
<gene>
    <name evidence="12 13" type="primary">corA</name>
    <name evidence="13" type="ORF">KCG48_02720</name>
</gene>
<protein>
    <recommendedName>
        <fullName evidence="12">Magnesium transport protein CorA</fullName>
    </recommendedName>
</protein>
<dbReference type="SUPFAM" id="SSF144083">
    <property type="entry name" value="Magnesium transport protein CorA, transmembrane region"/>
    <property type="match status" value="1"/>
</dbReference>
<keyword evidence="4 12" id="KW-1003">Cell membrane</keyword>
<comment type="caution">
    <text evidence="13">The sequence shown here is derived from an EMBL/GenBank/DDBJ whole genome shotgun (WGS) entry which is preliminary data.</text>
</comment>
<dbReference type="PANTHER" id="PTHR46494">
    <property type="entry name" value="CORA FAMILY METAL ION TRANSPORTER (EUROFUNG)"/>
    <property type="match status" value="1"/>
</dbReference>
<evidence type="ECO:0000256" key="12">
    <source>
        <dbReference type="RuleBase" id="RU362010"/>
    </source>
</evidence>
<keyword evidence="3 12" id="KW-0813">Transport</keyword>
<comment type="similarity">
    <text evidence="2 12">Belongs to the CorA metal ion transporter (MIT) (TC 1.A.35) family.</text>
</comment>
<dbReference type="Gene3D" id="3.30.460.20">
    <property type="entry name" value="CorA soluble domain-like"/>
    <property type="match status" value="1"/>
</dbReference>
<reference evidence="13" key="1">
    <citation type="submission" date="2021-04" db="EMBL/GenBank/DDBJ databases">
        <title>Proteiniclasticum sedimins sp. nov., an obligate anaerobic bacterium isolated from anaerobic sludge.</title>
        <authorList>
            <person name="Liu J."/>
        </authorList>
    </citation>
    <scope>NUCLEOTIDE SEQUENCE</scope>
    <source>
        <strain evidence="13">BAD-10</strain>
    </source>
</reference>
<dbReference type="GO" id="GO:0000287">
    <property type="term" value="F:magnesium ion binding"/>
    <property type="evidence" value="ECO:0007669"/>
    <property type="project" value="TreeGrafter"/>
</dbReference>
<comment type="catalytic activity">
    <reaction evidence="10">
        <text>Mg(2+)(in) = Mg(2+)(out)</text>
        <dbReference type="Rhea" id="RHEA:29827"/>
        <dbReference type="ChEBI" id="CHEBI:18420"/>
    </reaction>
</comment>
<dbReference type="AlphaFoldDB" id="A0A941HP90"/>
<feature type="transmembrane region" description="Helical" evidence="12">
    <location>
        <begin position="318"/>
        <end position="338"/>
    </location>
</feature>
<evidence type="ECO:0000256" key="5">
    <source>
        <dbReference type="ARBA" id="ARBA00022692"/>
    </source>
</evidence>
<feature type="transmembrane region" description="Helical" evidence="12">
    <location>
        <begin position="286"/>
        <end position="306"/>
    </location>
</feature>
<evidence type="ECO:0000256" key="11">
    <source>
        <dbReference type="ARBA" id="ARBA00045497"/>
    </source>
</evidence>
<evidence type="ECO:0000256" key="7">
    <source>
        <dbReference type="ARBA" id="ARBA00022989"/>
    </source>
</evidence>
<evidence type="ECO:0000256" key="8">
    <source>
        <dbReference type="ARBA" id="ARBA00023065"/>
    </source>
</evidence>
<dbReference type="Proteomes" id="UP000675379">
    <property type="component" value="Unassembled WGS sequence"/>
</dbReference>
<evidence type="ECO:0000256" key="3">
    <source>
        <dbReference type="ARBA" id="ARBA00022448"/>
    </source>
</evidence>
<sequence>MDETRMEEFSAPPLNWADNMSIAFYDEQNLLEKKVTLEELPALKARLDKEPGSHLWLNLDDDFEDQAVEVICQLFGVHPLVQEDIVVKNQRPKVEDYEHYIFTVAKMLYYREQELIQEQVSFIVGKNFLITFGEQRGDVFDPVRARLRKTISLARREGSDYLFYSLMDSIVEGYFRVLEQMGERIDLLEDRVMKSTSNEEHKEIRNTKKDLLYIHKHSWPLREVTAWLSKEEGGIIGSTAQLYFRDINSQLVQVIDTTETYREVLSGLIDINLSNISYRLNEVMKVLTIISTIFIPLTFIAGVYGMNFKYMPELYKEWGYPVVWVIMLAIAAGMVYFFKKKKWF</sequence>
<dbReference type="CDD" id="cd12828">
    <property type="entry name" value="TmCorA-like_1"/>
    <property type="match status" value="1"/>
</dbReference>
<dbReference type="SUPFAM" id="SSF143865">
    <property type="entry name" value="CorA soluble domain-like"/>
    <property type="match status" value="1"/>
</dbReference>
<evidence type="ECO:0000256" key="10">
    <source>
        <dbReference type="ARBA" id="ARBA00034269"/>
    </source>
</evidence>
<dbReference type="InterPro" id="IPR045861">
    <property type="entry name" value="CorA_cytoplasmic_dom"/>
</dbReference>
<comment type="function">
    <text evidence="11">Mediates influx of magnesium ions. Alternates between open and closed states. Activated by low cytoplasmic Mg(2+) levels. Inactive when cytoplasmic Mg(2+) levels are high.</text>
</comment>
<dbReference type="InterPro" id="IPR045863">
    <property type="entry name" value="CorA_TM1_TM2"/>
</dbReference>
<dbReference type="NCBIfam" id="TIGR00383">
    <property type="entry name" value="corA"/>
    <property type="match status" value="1"/>
</dbReference>
<evidence type="ECO:0000256" key="6">
    <source>
        <dbReference type="ARBA" id="ARBA00022842"/>
    </source>
</evidence>
<dbReference type="EMBL" id="JAGSCS010000002">
    <property type="protein sequence ID" value="MBR0575246.1"/>
    <property type="molecule type" value="Genomic_DNA"/>
</dbReference>
<dbReference type="GO" id="GO:0005886">
    <property type="term" value="C:plasma membrane"/>
    <property type="evidence" value="ECO:0007669"/>
    <property type="project" value="UniProtKB-SubCell"/>
</dbReference>
<dbReference type="Pfam" id="PF01544">
    <property type="entry name" value="CorA"/>
    <property type="match status" value="1"/>
</dbReference>
<keyword evidence="8 12" id="KW-0406">Ion transport</keyword>
<keyword evidence="6 12" id="KW-0460">Magnesium</keyword>
<dbReference type="InterPro" id="IPR002523">
    <property type="entry name" value="MgTranspt_CorA/ZnTranspt_ZntB"/>
</dbReference>
<organism evidence="13 14">
    <name type="scientific">Proteiniclasticum sediminis</name>
    <dbReference type="NCBI Taxonomy" id="2804028"/>
    <lineage>
        <taxon>Bacteria</taxon>
        <taxon>Bacillati</taxon>
        <taxon>Bacillota</taxon>
        <taxon>Clostridia</taxon>
        <taxon>Eubacteriales</taxon>
        <taxon>Clostridiaceae</taxon>
        <taxon>Proteiniclasticum</taxon>
    </lineage>
</organism>
<comment type="subcellular location">
    <subcellularLocation>
        <location evidence="1">Cell membrane</location>
        <topology evidence="1">Multi-pass membrane protein</topology>
    </subcellularLocation>
    <subcellularLocation>
        <location evidence="12">Membrane</location>
        <topology evidence="12">Multi-pass membrane protein</topology>
    </subcellularLocation>
</comment>
<evidence type="ECO:0000313" key="13">
    <source>
        <dbReference type="EMBL" id="MBR0575246.1"/>
    </source>
</evidence>
<proteinExistence type="inferred from homology"/>
<dbReference type="GO" id="GO:0015095">
    <property type="term" value="F:magnesium ion transmembrane transporter activity"/>
    <property type="evidence" value="ECO:0007669"/>
    <property type="project" value="UniProtKB-UniRule"/>
</dbReference>
<keyword evidence="7 12" id="KW-1133">Transmembrane helix</keyword>
<accession>A0A941HP90</accession>
<evidence type="ECO:0000256" key="2">
    <source>
        <dbReference type="ARBA" id="ARBA00009765"/>
    </source>
</evidence>
<keyword evidence="5 12" id="KW-0812">Transmembrane</keyword>
<keyword evidence="9 12" id="KW-0472">Membrane</keyword>